<accession>A0A4C1W8B7</accession>
<evidence type="ECO:0000313" key="2">
    <source>
        <dbReference type="Proteomes" id="UP000299102"/>
    </source>
</evidence>
<organism evidence="1 2">
    <name type="scientific">Eumeta variegata</name>
    <name type="common">Bagworm moth</name>
    <name type="synonym">Eumeta japonica</name>
    <dbReference type="NCBI Taxonomy" id="151549"/>
    <lineage>
        <taxon>Eukaryota</taxon>
        <taxon>Metazoa</taxon>
        <taxon>Ecdysozoa</taxon>
        <taxon>Arthropoda</taxon>
        <taxon>Hexapoda</taxon>
        <taxon>Insecta</taxon>
        <taxon>Pterygota</taxon>
        <taxon>Neoptera</taxon>
        <taxon>Endopterygota</taxon>
        <taxon>Lepidoptera</taxon>
        <taxon>Glossata</taxon>
        <taxon>Ditrysia</taxon>
        <taxon>Tineoidea</taxon>
        <taxon>Psychidae</taxon>
        <taxon>Oiketicinae</taxon>
        <taxon>Eumeta</taxon>
    </lineage>
</organism>
<gene>
    <name evidence="1" type="ORF">EVAR_87002_1</name>
</gene>
<comment type="caution">
    <text evidence="1">The sequence shown here is derived from an EMBL/GenBank/DDBJ whole genome shotgun (WGS) entry which is preliminary data.</text>
</comment>
<dbReference type="AlphaFoldDB" id="A0A4C1W8B7"/>
<dbReference type="Proteomes" id="UP000299102">
    <property type="component" value="Unassembled WGS sequence"/>
</dbReference>
<protein>
    <submittedName>
        <fullName evidence="1">Uncharacterized protein</fullName>
    </submittedName>
</protein>
<evidence type="ECO:0000313" key="1">
    <source>
        <dbReference type="EMBL" id="GBP46749.1"/>
    </source>
</evidence>
<keyword evidence="2" id="KW-1185">Reference proteome</keyword>
<dbReference type="EMBL" id="BGZK01000488">
    <property type="protein sequence ID" value="GBP46749.1"/>
    <property type="molecule type" value="Genomic_DNA"/>
</dbReference>
<proteinExistence type="predicted"/>
<name>A0A4C1W8B7_EUMVA</name>
<reference evidence="1 2" key="1">
    <citation type="journal article" date="2019" name="Commun. Biol.">
        <title>The bagworm genome reveals a unique fibroin gene that provides high tensile strength.</title>
        <authorList>
            <person name="Kono N."/>
            <person name="Nakamura H."/>
            <person name="Ohtoshi R."/>
            <person name="Tomita M."/>
            <person name="Numata K."/>
            <person name="Arakawa K."/>
        </authorList>
    </citation>
    <scope>NUCLEOTIDE SEQUENCE [LARGE SCALE GENOMIC DNA]</scope>
</reference>
<sequence length="176" mass="19672">MLSETLVQYHFQHYGSRDSQYGDTIHSHRGWPLAGEKLRTANVLITVNLARGRGERLSINLSSESGGRGRKHVVAAPVPALSLYLSGLFLPPMTTGVLLNFLNRSDDLGVRDDLLITHSFDDEAFQDLLIVIVYLTDVFLTEVTTRVPESMLSRRFRPSLRVGIVGPRRAGLAWWA</sequence>